<dbReference type="InterPro" id="IPR023214">
    <property type="entry name" value="HAD_sf"/>
</dbReference>
<dbReference type="GO" id="GO:0016787">
    <property type="term" value="F:hydrolase activity"/>
    <property type="evidence" value="ECO:0007669"/>
    <property type="project" value="UniProtKB-KW"/>
</dbReference>
<accession>A0ABW6X4V1</accession>
<dbReference type="SUPFAM" id="SSF56784">
    <property type="entry name" value="HAD-like"/>
    <property type="match status" value="1"/>
</dbReference>
<dbReference type="InterPro" id="IPR036412">
    <property type="entry name" value="HAD-like_sf"/>
</dbReference>
<evidence type="ECO:0000313" key="2">
    <source>
        <dbReference type="Proteomes" id="UP001602322"/>
    </source>
</evidence>
<dbReference type="EMBL" id="JBIBEG010000003">
    <property type="protein sequence ID" value="MFF5897036.1"/>
    <property type="molecule type" value="Genomic_DNA"/>
</dbReference>
<dbReference type="Gene3D" id="3.40.50.1000">
    <property type="entry name" value="HAD superfamily/HAD-like"/>
    <property type="match status" value="2"/>
</dbReference>
<keyword evidence="1" id="KW-0378">Hydrolase</keyword>
<reference evidence="1 2" key="1">
    <citation type="submission" date="2024-10" db="EMBL/GenBank/DDBJ databases">
        <title>The Natural Products Discovery Center: Release of the First 8490 Sequenced Strains for Exploring Actinobacteria Biosynthetic Diversity.</title>
        <authorList>
            <person name="Kalkreuter E."/>
            <person name="Kautsar S.A."/>
            <person name="Yang D."/>
            <person name="Bader C.D."/>
            <person name="Teijaro C.N."/>
            <person name="Fluegel L."/>
            <person name="Davis C.M."/>
            <person name="Simpson J.R."/>
            <person name="Lauterbach L."/>
            <person name="Steele A.D."/>
            <person name="Gui C."/>
            <person name="Meng S."/>
            <person name="Li G."/>
            <person name="Viehrig K."/>
            <person name="Ye F."/>
            <person name="Su P."/>
            <person name="Kiefer A.F."/>
            <person name="Nichols A."/>
            <person name="Cepeda A.J."/>
            <person name="Yan W."/>
            <person name="Fan B."/>
            <person name="Jiang Y."/>
            <person name="Adhikari A."/>
            <person name="Zheng C.-J."/>
            <person name="Schuster L."/>
            <person name="Cowan T.M."/>
            <person name="Smanski M.J."/>
            <person name="Chevrette M.G."/>
            <person name="De Carvalho L.P.S."/>
            <person name="Shen B."/>
        </authorList>
    </citation>
    <scope>NUCLEOTIDE SEQUENCE [LARGE SCALE GENOMIC DNA]</scope>
    <source>
        <strain evidence="1 2">NPDC012540</strain>
    </source>
</reference>
<dbReference type="Pfam" id="PF13344">
    <property type="entry name" value="Hydrolase_6"/>
    <property type="match status" value="1"/>
</dbReference>
<dbReference type="PANTHER" id="PTHR19288:SF46">
    <property type="entry name" value="HALOACID DEHALOGENASE-LIKE HYDROLASE DOMAIN-CONTAINING PROTEIN 2"/>
    <property type="match status" value="1"/>
</dbReference>
<protein>
    <submittedName>
        <fullName evidence="1">HAD-IIA family hydrolase</fullName>
    </submittedName>
</protein>
<dbReference type="Pfam" id="PF13242">
    <property type="entry name" value="Hydrolase_like"/>
    <property type="match status" value="1"/>
</dbReference>
<name>A0ABW6X4V1_9ACTN</name>
<sequence>MTHAASSELQASRGVRATMRDRIDAVAFDLDGVVWRNFVPVPHISDVIKKLRKSGLKVCFLSNYANRDREFLCNRLADIDIKATREEMFTSSFLAALHIRSAQDRPHHCVTVEDGSALAEEFRSFGMPAYELRSSDVLPETPCTVVIGYSESFGYADVTRLLHISGTVDGLYATARDRWYGALHGPLPASGWVVAAAEEVLARRAVTLGKPNALALRTVARSLDVPVGRILMVGDSVESDVTAARNSGAVSCLFRDAALPTPMLTADAPLPDCEVADLRELTLLLS</sequence>
<dbReference type="InterPro" id="IPR006357">
    <property type="entry name" value="HAD-SF_hydro_IIA"/>
</dbReference>
<evidence type="ECO:0000313" key="1">
    <source>
        <dbReference type="EMBL" id="MFF5897036.1"/>
    </source>
</evidence>
<dbReference type="RefSeq" id="WP_387901714.1">
    <property type="nucleotide sequence ID" value="NZ_JBIBEG010000003.1"/>
</dbReference>
<gene>
    <name evidence="1" type="ORF">ACFY8O_14020</name>
</gene>
<comment type="caution">
    <text evidence="1">The sequence shown here is derived from an EMBL/GenBank/DDBJ whole genome shotgun (WGS) entry which is preliminary data.</text>
</comment>
<proteinExistence type="predicted"/>
<dbReference type="PANTHER" id="PTHR19288">
    <property type="entry name" value="4-NITROPHENYLPHOSPHATASE-RELATED"/>
    <property type="match status" value="1"/>
</dbReference>
<organism evidence="1 2">
    <name type="scientific">Streptomyces argenteolus</name>
    <dbReference type="NCBI Taxonomy" id="67274"/>
    <lineage>
        <taxon>Bacteria</taxon>
        <taxon>Bacillati</taxon>
        <taxon>Actinomycetota</taxon>
        <taxon>Actinomycetes</taxon>
        <taxon>Kitasatosporales</taxon>
        <taxon>Streptomycetaceae</taxon>
        <taxon>Streptomyces</taxon>
    </lineage>
</organism>
<dbReference type="Proteomes" id="UP001602322">
    <property type="component" value="Unassembled WGS sequence"/>
</dbReference>
<keyword evidence="2" id="KW-1185">Reference proteome</keyword>